<organism evidence="2 3">
    <name type="scientific">Amycolatopsis nalaikhensis</name>
    <dbReference type="NCBI Taxonomy" id="715472"/>
    <lineage>
        <taxon>Bacteria</taxon>
        <taxon>Bacillati</taxon>
        <taxon>Actinomycetota</taxon>
        <taxon>Actinomycetes</taxon>
        <taxon>Pseudonocardiales</taxon>
        <taxon>Pseudonocardiaceae</taxon>
        <taxon>Amycolatopsis</taxon>
    </lineage>
</organism>
<reference evidence="2 3" key="1">
    <citation type="submission" date="2023-06" db="EMBL/GenBank/DDBJ databases">
        <authorList>
            <person name="Oyuntsetseg B."/>
            <person name="Kim S.B."/>
        </authorList>
    </citation>
    <scope>NUCLEOTIDE SEQUENCE [LARGE SCALE GENOMIC DNA]</scope>
    <source>
        <strain evidence="2 3">2-2</strain>
    </source>
</reference>
<accession>A0ABY8Y2U8</accession>
<proteinExistence type="predicted"/>
<dbReference type="RefSeq" id="WP_285460050.1">
    <property type="nucleotide sequence ID" value="NZ_CP127173.1"/>
</dbReference>
<evidence type="ECO:0000313" key="3">
    <source>
        <dbReference type="Proteomes" id="UP001227101"/>
    </source>
</evidence>
<feature type="compositionally biased region" description="Basic and acidic residues" evidence="1">
    <location>
        <begin position="1"/>
        <end position="13"/>
    </location>
</feature>
<feature type="region of interest" description="Disordered" evidence="1">
    <location>
        <begin position="1"/>
        <end position="80"/>
    </location>
</feature>
<evidence type="ECO:0000313" key="2">
    <source>
        <dbReference type="EMBL" id="WIV62344.1"/>
    </source>
</evidence>
<dbReference type="Proteomes" id="UP001227101">
    <property type="component" value="Chromosome"/>
</dbReference>
<sequence>MFVGERADRRPDDPAAAAGLGVGPGDDGDDLVPSGIEQGTQGGDRRLGGAGEDELHRPTPGESREDSRGWNIEAESRRPP</sequence>
<evidence type="ECO:0000256" key="1">
    <source>
        <dbReference type="SAM" id="MobiDB-lite"/>
    </source>
</evidence>
<feature type="compositionally biased region" description="Basic and acidic residues" evidence="1">
    <location>
        <begin position="43"/>
        <end position="80"/>
    </location>
</feature>
<gene>
    <name evidence="2" type="ORF">QP939_48545</name>
</gene>
<keyword evidence="3" id="KW-1185">Reference proteome</keyword>
<dbReference type="EMBL" id="CP127173">
    <property type="protein sequence ID" value="WIV62344.1"/>
    <property type="molecule type" value="Genomic_DNA"/>
</dbReference>
<protein>
    <submittedName>
        <fullName evidence="2">Uncharacterized protein</fullName>
    </submittedName>
</protein>
<name>A0ABY8Y2U8_9PSEU</name>